<reference evidence="1 2" key="1">
    <citation type="submission" date="2020-02" db="EMBL/GenBank/DDBJ databases">
        <authorList>
            <person name="Ferguson B K."/>
        </authorList>
    </citation>
    <scope>NUCLEOTIDE SEQUENCE [LARGE SCALE GENOMIC DNA]</scope>
</reference>
<evidence type="ECO:0000313" key="1">
    <source>
        <dbReference type="EMBL" id="CAB0009455.1"/>
    </source>
</evidence>
<accession>A0A6H5H141</accession>
<protein>
    <submittedName>
        <fullName evidence="1">Uncharacterized protein</fullName>
    </submittedName>
</protein>
<sequence length="127" mass="14279">MSSSATTATHVILLYVLRGRHSKIDTQRLARCTTDMQKKIYQIEHFVLHPTCKRFGSTACHLLAAGSITTRLVRRVLQFYPSTRTHTTPGTYLTFVSDYTDGLQVTEDNDDRGKEKTVVAAVWSCAN</sequence>
<organism evidence="1 2">
    <name type="scientific">Nesidiocoris tenuis</name>
    <dbReference type="NCBI Taxonomy" id="355587"/>
    <lineage>
        <taxon>Eukaryota</taxon>
        <taxon>Metazoa</taxon>
        <taxon>Ecdysozoa</taxon>
        <taxon>Arthropoda</taxon>
        <taxon>Hexapoda</taxon>
        <taxon>Insecta</taxon>
        <taxon>Pterygota</taxon>
        <taxon>Neoptera</taxon>
        <taxon>Paraneoptera</taxon>
        <taxon>Hemiptera</taxon>
        <taxon>Heteroptera</taxon>
        <taxon>Panheteroptera</taxon>
        <taxon>Cimicomorpha</taxon>
        <taxon>Miridae</taxon>
        <taxon>Dicyphina</taxon>
        <taxon>Nesidiocoris</taxon>
    </lineage>
</organism>
<dbReference type="EMBL" id="CADCXU010021813">
    <property type="protein sequence ID" value="CAB0009455.1"/>
    <property type="molecule type" value="Genomic_DNA"/>
</dbReference>
<name>A0A6H5H141_9HEMI</name>
<keyword evidence="2" id="KW-1185">Reference proteome</keyword>
<evidence type="ECO:0000313" key="2">
    <source>
        <dbReference type="Proteomes" id="UP000479000"/>
    </source>
</evidence>
<dbReference type="Proteomes" id="UP000479000">
    <property type="component" value="Unassembled WGS sequence"/>
</dbReference>
<proteinExistence type="predicted"/>
<dbReference type="AlphaFoldDB" id="A0A6H5H141"/>
<gene>
    <name evidence="1" type="ORF">NTEN_LOCUS14597</name>
</gene>